<protein>
    <recommendedName>
        <fullName evidence="2">Transposase IS801/IS1294 domain-containing protein</fullName>
    </recommendedName>
</protein>
<organism evidence="3 4">
    <name type="scientific">Candidatus Accumulibacter phosphatis</name>
    <dbReference type="NCBI Taxonomy" id="327160"/>
    <lineage>
        <taxon>Bacteria</taxon>
        <taxon>Pseudomonadati</taxon>
        <taxon>Pseudomonadota</taxon>
        <taxon>Betaproteobacteria</taxon>
        <taxon>Candidatus Accumulibacter</taxon>
    </lineage>
</organism>
<comment type="caution">
    <text evidence="3">The sequence shown here is derived from an EMBL/GenBank/DDBJ whole genome shotgun (WGS) entry which is preliminary data.</text>
</comment>
<sequence length="187" mass="19534">MLFSTFVGVVVDGVFDAETSADVLFLEALCLDPSALTAVQTSVRRRLQRVLQRLGFLTEDEAQAMADWAHGGDFSVDAEVPLEANDRRGLERLLRYCAWPAFAPERLRKINAEYLSSPAPASASADSDAEGTVGPSGGADAATAKIPASRRLGTGTERANAGRGDGAGAAGRRGASRPLGRSAGRTG</sequence>
<dbReference type="GO" id="GO:0004803">
    <property type="term" value="F:transposase activity"/>
    <property type="evidence" value="ECO:0007669"/>
    <property type="project" value="InterPro"/>
</dbReference>
<feature type="domain" description="Transposase IS801/IS1294" evidence="2">
    <location>
        <begin position="9"/>
        <end position="114"/>
    </location>
</feature>
<dbReference type="EMBL" id="SWAD01000040">
    <property type="protein sequence ID" value="TMQ76794.1"/>
    <property type="molecule type" value="Genomic_DNA"/>
</dbReference>
<feature type="region of interest" description="Disordered" evidence="1">
    <location>
        <begin position="118"/>
        <end position="187"/>
    </location>
</feature>
<dbReference type="GO" id="GO:0006313">
    <property type="term" value="P:DNA transposition"/>
    <property type="evidence" value="ECO:0007669"/>
    <property type="project" value="InterPro"/>
</dbReference>
<dbReference type="RefSeq" id="WP_138678102.1">
    <property type="nucleotide sequence ID" value="NZ_SWAD01000040.1"/>
</dbReference>
<gene>
    <name evidence="3" type="ORF">ACCUM_3926</name>
</gene>
<reference evidence="3 4" key="1">
    <citation type="submission" date="2019-04" db="EMBL/GenBank/DDBJ databases">
        <title>A novel phosphate-accumulating bacterium identified in bioreactor for phosphate removal from wastewater.</title>
        <authorList>
            <person name="Kotlyarov R.Y."/>
            <person name="Beletsky A.V."/>
            <person name="Kallistova A.Y."/>
            <person name="Dorofeev A.G."/>
            <person name="Nikolaev Y.Y."/>
            <person name="Pimenov N.V."/>
            <person name="Ravin N.V."/>
            <person name="Mardanov A.V."/>
        </authorList>
    </citation>
    <scope>NUCLEOTIDE SEQUENCE [LARGE SCALE GENOMIC DNA]</scope>
    <source>
        <strain evidence="3 4">Bin19</strain>
    </source>
</reference>
<keyword evidence="4" id="KW-1185">Reference proteome</keyword>
<accession>A0A5S4EN20</accession>
<dbReference type="AlphaFoldDB" id="A0A5S4EN20"/>
<evidence type="ECO:0000259" key="2">
    <source>
        <dbReference type="Pfam" id="PF04986"/>
    </source>
</evidence>
<proteinExistence type="predicted"/>
<name>A0A5S4EN20_9PROT</name>
<feature type="compositionally biased region" description="Low complexity" evidence="1">
    <location>
        <begin position="172"/>
        <end position="187"/>
    </location>
</feature>
<dbReference type="InterPro" id="IPR007069">
    <property type="entry name" value="Transposase_32"/>
</dbReference>
<evidence type="ECO:0000313" key="3">
    <source>
        <dbReference type="EMBL" id="TMQ76794.1"/>
    </source>
</evidence>
<evidence type="ECO:0000256" key="1">
    <source>
        <dbReference type="SAM" id="MobiDB-lite"/>
    </source>
</evidence>
<dbReference type="GO" id="GO:0003677">
    <property type="term" value="F:DNA binding"/>
    <property type="evidence" value="ECO:0007669"/>
    <property type="project" value="InterPro"/>
</dbReference>
<dbReference type="Proteomes" id="UP000306324">
    <property type="component" value="Unassembled WGS sequence"/>
</dbReference>
<dbReference type="Pfam" id="PF04986">
    <property type="entry name" value="Y2_Tnp"/>
    <property type="match status" value="1"/>
</dbReference>
<evidence type="ECO:0000313" key="4">
    <source>
        <dbReference type="Proteomes" id="UP000306324"/>
    </source>
</evidence>